<dbReference type="AlphaFoldDB" id="A0AAE1LBZ5"/>
<evidence type="ECO:0000313" key="3">
    <source>
        <dbReference type="Proteomes" id="UP001219518"/>
    </source>
</evidence>
<dbReference type="Proteomes" id="UP001219518">
    <property type="component" value="Unassembled WGS sequence"/>
</dbReference>
<feature type="compositionally biased region" description="Pro residues" evidence="1">
    <location>
        <begin position="120"/>
        <end position="130"/>
    </location>
</feature>
<sequence length="140" mass="15631">MYEWYFHVAQPQAQFNGFDHKSDSPSVHLFFVLPSIDFHRGRKESTRPSLRLLISTTTHPPPRPPATRPPVHLPIQPLLPQRTRATPQGSPGLAPARSTSPRTLFLRWQKSLVTLTLSAPPLPEPLPLPQPLSSITLGLT</sequence>
<proteinExistence type="predicted"/>
<comment type="caution">
    <text evidence="2">The sequence shown here is derived from an EMBL/GenBank/DDBJ whole genome shotgun (WGS) entry which is preliminary data.</text>
</comment>
<protein>
    <submittedName>
        <fullName evidence="2">Steroid receptor-associated and regulated protein</fullName>
    </submittedName>
</protein>
<evidence type="ECO:0000313" key="2">
    <source>
        <dbReference type="EMBL" id="KAK3913880.1"/>
    </source>
</evidence>
<feature type="compositionally biased region" description="Pro residues" evidence="1">
    <location>
        <begin position="59"/>
        <end position="72"/>
    </location>
</feature>
<feature type="region of interest" description="Disordered" evidence="1">
    <location>
        <begin position="54"/>
        <end position="100"/>
    </location>
</feature>
<feature type="compositionally biased region" description="Low complexity" evidence="1">
    <location>
        <begin position="131"/>
        <end position="140"/>
    </location>
</feature>
<name>A0AAE1LBZ5_9NEOP</name>
<evidence type="ECO:0000256" key="1">
    <source>
        <dbReference type="SAM" id="MobiDB-lite"/>
    </source>
</evidence>
<accession>A0AAE1LBZ5</accession>
<keyword evidence="3" id="KW-1185">Reference proteome</keyword>
<reference evidence="2" key="1">
    <citation type="submission" date="2021-07" db="EMBL/GenBank/DDBJ databases">
        <authorList>
            <person name="Catto M.A."/>
            <person name="Jacobson A."/>
            <person name="Kennedy G."/>
            <person name="Labadie P."/>
            <person name="Hunt B.G."/>
            <person name="Srinivasan R."/>
        </authorList>
    </citation>
    <scope>NUCLEOTIDE SEQUENCE</scope>
    <source>
        <strain evidence="2">PL_HMW_Pooled</strain>
        <tissue evidence="2">Head</tissue>
    </source>
</reference>
<organism evidence="2 3">
    <name type="scientific">Frankliniella fusca</name>
    <dbReference type="NCBI Taxonomy" id="407009"/>
    <lineage>
        <taxon>Eukaryota</taxon>
        <taxon>Metazoa</taxon>
        <taxon>Ecdysozoa</taxon>
        <taxon>Arthropoda</taxon>
        <taxon>Hexapoda</taxon>
        <taxon>Insecta</taxon>
        <taxon>Pterygota</taxon>
        <taxon>Neoptera</taxon>
        <taxon>Paraneoptera</taxon>
        <taxon>Thysanoptera</taxon>
        <taxon>Terebrantia</taxon>
        <taxon>Thripoidea</taxon>
        <taxon>Thripidae</taxon>
        <taxon>Frankliniella</taxon>
    </lineage>
</organism>
<gene>
    <name evidence="2" type="ORF">KUF71_023298</name>
</gene>
<reference evidence="2" key="2">
    <citation type="journal article" date="2023" name="BMC Genomics">
        <title>Pest status, molecular evolution, and epigenetic factors derived from the genome assembly of Frankliniella fusca, a thysanopteran phytovirus vector.</title>
        <authorList>
            <person name="Catto M.A."/>
            <person name="Labadie P.E."/>
            <person name="Jacobson A.L."/>
            <person name="Kennedy G.G."/>
            <person name="Srinivasan R."/>
            <person name="Hunt B.G."/>
        </authorList>
    </citation>
    <scope>NUCLEOTIDE SEQUENCE</scope>
    <source>
        <strain evidence="2">PL_HMW_Pooled</strain>
    </source>
</reference>
<dbReference type="EMBL" id="JAHWGI010000341">
    <property type="protein sequence ID" value="KAK3913880.1"/>
    <property type="molecule type" value="Genomic_DNA"/>
</dbReference>
<feature type="region of interest" description="Disordered" evidence="1">
    <location>
        <begin position="119"/>
        <end position="140"/>
    </location>
</feature>
<keyword evidence="2" id="KW-0675">Receptor</keyword>